<accession>A0A1Y2HPA6</accession>
<protein>
    <recommendedName>
        <fullName evidence="3">Fe2OG dioxygenase domain-containing protein</fullName>
    </recommendedName>
</protein>
<dbReference type="EMBL" id="MCFL01000017">
    <property type="protein sequence ID" value="ORZ36435.1"/>
    <property type="molecule type" value="Genomic_DNA"/>
</dbReference>
<evidence type="ECO:0000313" key="2">
    <source>
        <dbReference type="Proteomes" id="UP000193411"/>
    </source>
</evidence>
<organism evidence="1 2">
    <name type="scientific">Catenaria anguillulae PL171</name>
    <dbReference type="NCBI Taxonomy" id="765915"/>
    <lineage>
        <taxon>Eukaryota</taxon>
        <taxon>Fungi</taxon>
        <taxon>Fungi incertae sedis</taxon>
        <taxon>Blastocladiomycota</taxon>
        <taxon>Blastocladiomycetes</taxon>
        <taxon>Blastocladiales</taxon>
        <taxon>Catenariaceae</taxon>
        <taxon>Catenaria</taxon>
    </lineage>
</organism>
<gene>
    <name evidence="1" type="ORF">BCR44DRAFT_122013</name>
</gene>
<dbReference type="Gene3D" id="2.60.120.620">
    <property type="entry name" value="q2cbj1_9rhob like domain"/>
    <property type="match status" value="1"/>
</dbReference>
<dbReference type="PANTHER" id="PTHR33099:SF7">
    <property type="entry name" value="MYND-TYPE DOMAIN-CONTAINING PROTEIN"/>
    <property type="match status" value="1"/>
</dbReference>
<dbReference type="AlphaFoldDB" id="A0A1Y2HPA6"/>
<dbReference type="PANTHER" id="PTHR33099">
    <property type="entry name" value="FE2OG DIOXYGENASE DOMAIN-CONTAINING PROTEIN"/>
    <property type="match status" value="1"/>
</dbReference>
<reference evidence="1 2" key="1">
    <citation type="submission" date="2016-07" db="EMBL/GenBank/DDBJ databases">
        <title>Pervasive Adenine N6-methylation of Active Genes in Fungi.</title>
        <authorList>
            <consortium name="DOE Joint Genome Institute"/>
            <person name="Mondo S.J."/>
            <person name="Dannebaum R.O."/>
            <person name="Kuo R.C."/>
            <person name="Labutti K."/>
            <person name="Haridas S."/>
            <person name="Kuo A."/>
            <person name="Salamov A."/>
            <person name="Ahrendt S.R."/>
            <person name="Lipzen A."/>
            <person name="Sullivan W."/>
            <person name="Andreopoulos W.B."/>
            <person name="Clum A."/>
            <person name="Lindquist E."/>
            <person name="Daum C."/>
            <person name="Ramamoorthy G.K."/>
            <person name="Gryganskyi A."/>
            <person name="Culley D."/>
            <person name="Magnuson J.K."/>
            <person name="James T.Y."/>
            <person name="O'Malley M.A."/>
            <person name="Stajich J.E."/>
            <person name="Spatafora J.W."/>
            <person name="Visel A."/>
            <person name="Grigoriev I.V."/>
        </authorList>
    </citation>
    <scope>NUCLEOTIDE SEQUENCE [LARGE SCALE GENOMIC DNA]</scope>
    <source>
        <strain evidence="1 2">PL171</strain>
    </source>
</reference>
<keyword evidence="2" id="KW-1185">Reference proteome</keyword>
<dbReference type="OrthoDB" id="27483at2759"/>
<name>A0A1Y2HPA6_9FUNG</name>
<proteinExistence type="predicted"/>
<evidence type="ECO:0000313" key="1">
    <source>
        <dbReference type="EMBL" id="ORZ36435.1"/>
    </source>
</evidence>
<dbReference type="Proteomes" id="UP000193411">
    <property type="component" value="Unassembled WGS sequence"/>
</dbReference>
<evidence type="ECO:0008006" key="3">
    <source>
        <dbReference type="Google" id="ProtNLM"/>
    </source>
</evidence>
<comment type="caution">
    <text evidence="1">The sequence shown here is derived from an EMBL/GenBank/DDBJ whole genome shotgun (WGS) entry which is preliminary data.</text>
</comment>
<sequence>MPSESPAKEISELLKVPVQFAGEYTFGGAATTLPSIPGLDVNGYGPLTVPLVDPAQTERLIARSLEINATAADPEELCVTWQLDATQVTITNKAWETGLAQLVATVADRLGCRHVPLSANLARLLVCGPGSIISCGEDVAVKSRKFATLFIQLPSAHEGGDLVVSEPDGTAVTFDFGAADGTSPFSPQYALFYDNAEHAFKPITSGYRIALVYSICWPEGHKQIDLLESLPTLRQLGNHLSTLGKEHRSFFFTLSQKHEPTTLGRQRIKALMGQDFARSNMIRAANAMLGESSAFTLYLVQSVRDVHNGPDLMRFRQSYPLWIDMETGKQYSSAQENINIGAMINPDGKSDEDLWSVEKKRLSGMSCLCLSKIFN</sequence>